<evidence type="ECO:0000256" key="4">
    <source>
        <dbReference type="ARBA" id="ARBA00023163"/>
    </source>
</evidence>
<dbReference type="GO" id="GO:0003677">
    <property type="term" value="F:DNA binding"/>
    <property type="evidence" value="ECO:0007669"/>
    <property type="project" value="TreeGrafter"/>
</dbReference>
<dbReference type="InterPro" id="IPR003228">
    <property type="entry name" value="TFIID_TAF12_dom"/>
</dbReference>
<dbReference type="PANTHER" id="PTHR12264">
    <property type="entry name" value="TRANSCRIPTION INITIATION FACTOR TFIID SUBUNIT 12"/>
    <property type="match status" value="1"/>
</dbReference>
<dbReference type="OrthoDB" id="2193432at2759"/>
<comment type="subcellular location">
    <subcellularLocation>
        <location evidence="1">Nucleus</location>
    </subcellularLocation>
</comment>
<comment type="similarity">
    <text evidence="2">Belongs to the TAF12 family.</text>
</comment>
<feature type="non-terminal residue" evidence="8">
    <location>
        <position position="133"/>
    </location>
</feature>
<dbReference type="PANTHER" id="PTHR12264:SF21">
    <property type="entry name" value="TRANSCRIPTION INITIATION FACTOR TFIID SUBUNIT 12"/>
    <property type="match status" value="1"/>
</dbReference>
<comment type="caution">
    <text evidence="8">The sequence shown here is derived from an EMBL/GenBank/DDBJ whole genome shotgun (WGS) entry which is preliminary data.</text>
</comment>
<evidence type="ECO:0000256" key="2">
    <source>
        <dbReference type="ARBA" id="ARBA00007530"/>
    </source>
</evidence>
<evidence type="ECO:0000313" key="9">
    <source>
        <dbReference type="Proteomes" id="UP000268093"/>
    </source>
</evidence>
<feature type="compositionally biased region" description="Polar residues" evidence="6">
    <location>
        <begin position="32"/>
        <end position="51"/>
    </location>
</feature>
<sequence>MGEKGASRKKTSHATRDPSFGIYKQRRPFSKNHPSNASSLSTMAPDQANDNKPITFPTAAIADQVNAADLFIQGKLQELVRQNDPNDNMDPEVEEILMELATDFIQSVTGFACRLANHRKSDTLEVKDLKLHL</sequence>
<dbReference type="GO" id="GO:0046982">
    <property type="term" value="F:protein heterodimerization activity"/>
    <property type="evidence" value="ECO:0007669"/>
    <property type="project" value="InterPro"/>
</dbReference>
<dbReference type="CDD" id="cd07981">
    <property type="entry name" value="HFD_TAF12"/>
    <property type="match status" value="1"/>
</dbReference>
<gene>
    <name evidence="8" type="ORF">BC936DRAFT_138157</name>
</gene>
<accession>A0A433CW08</accession>
<reference evidence="8 9" key="1">
    <citation type="journal article" date="2018" name="New Phytol.">
        <title>Phylogenomics of Endogonaceae and evolution of mycorrhizas within Mucoromycota.</title>
        <authorList>
            <person name="Chang Y."/>
            <person name="Desiro A."/>
            <person name="Na H."/>
            <person name="Sandor L."/>
            <person name="Lipzen A."/>
            <person name="Clum A."/>
            <person name="Barry K."/>
            <person name="Grigoriev I.V."/>
            <person name="Martin F.M."/>
            <person name="Stajich J.E."/>
            <person name="Smith M.E."/>
            <person name="Bonito G."/>
            <person name="Spatafora J.W."/>
        </authorList>
    </citation>
    <scope>NUCLEOTIDE SEQUENCE [LARGE SCALE GENOMIC DNA]</scope>
    <source>
        <strain evidence="8 9">GMNB39</strain>
    </source>
</reference>
<keyword evidence="3" id="KW-0805">Transcription regulation</keyword>
<feature type="region of interest" description="Disordered" evidence="6">
    <location>
        <begin position="1"/>
        <end position="51"/>
    </location>
</feature>
<keyword evidence="4" id="KW-0804">Transcription</keyword>
<evidence type="ECO:0000313" key="8">
    <source>
        <dbReference type="EMBL" id="RUP42732.1"/>
    </source>
</evidence>
<proteinExistence type="inferred from homology"/>
<dbReference type="GO" id="GO:0051123">
    <property type="term" value="P:RNA polymerase II preinitiation complex assembly"/>
    <property type="evidence" value="ECO:0007669"/>
    <property type="project" value="TreeGrafter"/>
</dbReference>
<dbReference type="Pfam" id="PF03847">
    <property type="entry name" value="TFIID_20kDa"/>
    <property type="match status" value="1"/>
</dbReference>
<evidence type="ECO:0000256" key="1">
    <source>
        <dbReference type="ARBA" id="ARBA00004123"/>
    </source>
</evidence>
<organism evidence="8 9">
    <name type="scientific">Jimgerdemannia flammicorona</name>
    <dbReference type="NCBI Taxonomy" id="994334"/>
    <lineage>
        <taxon>Eukaryota</taxon>
        <taxon>Fungi</taxon>
        <taxon>Fungi incertae sedis</taxon>
        <taxon>Mucoromycota</taxon>
        <taxon>Mucoromycotina</taxon>
        <taxon>Endogonomycetes</taxon>
        <taxon>Endogonales</taxon>
        <taxon>Endogonaceae</taxon>
        <taxon>Jimgerdemannia</taxon>
    </lineage>
</organism>
<dbReference type="InterPro" id="IPR009072">
    <property type="entry name" value="Histone-fold"/>
</dbReference>
<dbReference type="GO" id="GO:0003743">
    <property type="term" value="F:translation initiation factor activity"/>
    <property type="evidence" value="ECO:0007669"/>
    <property type="project" value="UniProtKB-KW"/>
</dbReference>
<evidence type="ECO:0000256" key="6">
    <source>
        <dbReference type="SAM" id="MobiDB-lite"/>
    </source>
</evidence>
<dbReference type="EMBL" id="RBNI01012564">
    <property type="protein sequence ID" value="RUP42732.1"/>
    <property type="molecule type" value="Genomic_DNA"/>
</dbReference>
<dbReference type="SUPFAM" id="SSF47113">
    <property type="entry name" value="Histone-fold"/>
    <property type="match status" value="1"/>
</dbReference>
<dbReference type="GO" id="GO:0000124">
    <property type="term" value="C:SAGA complex"/>
    <property type="evidence" value="ECO:0007669"/>
    <property type="project" value="InterPro"/>
</dbReference>
<dbReference type="AlphaFoldDB" id="A0A433CW08"/>
<dbReference type="Proteomes" id="UP000268093">
    <property type="component" value="Unassembled WGS sequence"/>
</dbReference>
<feature type="domain" description="Transcription initiation factor TFIID subunit 12" evidence="7">
    <location>
        <begin position="75"/>
        <end position="133"/>
    </location>
</feature>
<protein>
    <submittedName>
        <fullName evidence="8">Transcription initiation factor TFIID subunit A-domain-containing protein</fullName>
    </submittedName>
</protein>
<evidence type="ECO:0000256" key="3">
    <source>
        <dbReference type="ARBA" id="ARBA00023015"/>
    </source>
</evidence>
<keyword evidence="8" id="KW-0648">Protein biosynthesis</keyword>
<keyword evidence="8" id="KW-0396">Initiation factor</keyword>
<dbReference type="GO" id="GO:0017025">
    <property type="term" value="F:TBP-class protein binding"/>
    <property type="evidence" value="ECO:0007669"/>
    <property type="project" value="TreeGrafter"/>
</dbReference>
<evidence type="ECO:0000256" key="5">
    <source>
        <dbReference type="ARBA" id="ARBA00023242"/>
    </source>
</evidence>
<evidence type="ECO:0000259" key="7">
    <source>
        <dbReference type="Pfam" id="PF03847"/>
    </source>
</evidence>
<keyword evidence="5" id="KW-0539">Nucleus</keyword>
<name>A0A433CW08_9FUNG</name>
<dbReference type="Gene3D" id="1.10.20.10">
    <property type="entry name" value="Histone, subunit A"/>
    <property type="match status" value="1"/>
</dbReference>
<keyword evidence="9" id="KW-1185">Reference proteome</keyword>
<dbReference type="GO" id="GO:0005669">
    <property type="term" value="C:transcription factor TFIID complex"/>
    <property type="evidence" value="ECO:0007669"/>
    <property type="project" value="InterPro"/>
</dbReference>
<dbReference type="InterPro" id="IPR037794">
    <property type="entry name" value="TAF12"/>
</dbReference>